<evidence type="ECO:0000256" key="9">
    <source>
        <dbReference type="ARBA" id="ARBA00030128"/>
    </source>
</evidence>
<dbReference type="EMBL" id="FONL01000012">
    <property type="protein sequence ID" value="SFE66238.1"/>
    <property type="molecule type" value="Genomic_DNA"/>
</dbReference>
<dbReference type="NCBIfam" id="TIGR03263">
    <property type="entry name" value="guanyl_kin"/>
    <property type="match status" value="1"/>
</dbReference>
<keyword evidence="7 11" id="KW-0418">Kinase</keyword>
<evidence type="ECO:0000256" key="1">
    <source>
        <dbReference type="ARBA" id="ARBA00003531"/>
    </source>
</evidence>
<reference evidence="13 14" key="1">
    <citation type="submission" date="2016-10" db="EMBL/GenBank/DDBJ databases">
        <authorList>
            <person name="de Groot N.N."/>
        </authorList>
    </citation>
    <scope>NUCLEOTIDE SEQUENCE [LARGE SCALE GENOMIC DNA]</scope>
    <source>
        <strain evidence="13 14">DSM 9236</strain>
    </source>
</reference>
<dbReference type="FunFam" id="3.30.63.10:FF:000002">
    <property type="entry name" value="Guanylate kinase 1"/>
    <property type="match status" value="1"/>
</dbReference>
<keyword evidence="14" id="KW-1185">Reference proteome</keyword>
<dbReference type="Pfam" id="PF00625">
    <property type="entry name" value="Guanylate_kin"/>
    <property type="match status" value="1"/>
</dbReference>
<evidence type="ECO:0000256" key="3">
    <source>
        <dbReference type="ARBA" id="ARBA00012961"/>
    </source>
</evidence>
<dbReference type="GO" id="GO:0005524">
    <property type="term" value="F:ATP binding"/>
    <property type="evidence" value="ECO:0007669"/>
    <property type="project" value="UniProtKB-UniRule"/>
</dbReference>
<dbReference type="SMART" id="SM00072">
    <property type="entry name" value="GuKc"/>
    <property type="match status" value="1"/>
</dbReference>
<evidence type="ECO:0000256" key="6">
    <source>
        <dbReference type="ARBA" id="ARBA00022741"/>
    </source>
</evidence>
<dbReference type="GO" id="GO:0004385">
    <property type="term" value="F:GMP kinase activity"/>
    <property type="evidence" value="ECO:0007669"/>
    <property type="project" value="UniProtKB-UniRule"/>
</dbReference>
<dbReference type="Gene3D" id="3.40.50.300">
    <property type="entry name" value="P-loop containing nucleotide triphosphate hydrolases"/>
    <property type="match status" value="1"/>
</dbReference>
<dbReference type="AlphaFoldDB" id="A0A1I2CDC7"/>
<evidence type="ECO:0000256" key="4">
    <source>
        <dbReference type="ARBA" id="ARBA00016296"/>
    </source>
</evidence>
<keyword evidence="11" id="KW-0963">Cytoplasm</keyword>
<dbReference type="SUPFAM" id="SSF52540">
    <property type="entry name" value="P-loop containing nucleoside triphosphate hydrolases"/>
    <property type="match status" value="1"/>
</dbReference>
<evidence type="ECO:0000256" key="8">
    <source>
        <dbReference type="ARBA" id="ARBA00022840"/>
    </source>
</evidence>
<sequence length="209" mass="23422">MKNSSDKPRGLLLVVSGPSGAGKGTICGLLRKELPELCYSVSVTTREPREGEVDGREYFFKTVAQVKDMIFRGELLEYAQVYGNYYGTPKPYVMNLLNEGKDVLLEIDIQGALQVKKVFPDGVFVFVMPPSLEELRARLYKRGKDTEEVIEKRLKAAAGELKSSSGYDYVVVNDIAEEATQRVLTLLEAERYRAKRNGYLIDKILGQNA</sequence>
<keyword evidence="8 11" id="KW-0067">ATP-binding</keyword>
<comment type="function">
    <text evidence="1 11">Essential for recycling GMP and indirectly, cGMP.</text>
</comment>
<dbReference type="EC" id="2.7.4.8" evidence="3 11"/>
<gene>
    <name evidence="11" type="primary">gmk</name>
    <name evidence="13" type="ORF">SAMN05216245_11237</name>
</gene>
<dbReference type="PROSITE" id="PS00856">
    <property type="entry name" value="GUANYLATE_KINASE_1"/>
    <property type="match status" value="1"/>
</dbReference>
<evidence type="ECO:0000256" key="11">
    <source>
        <dbReference type="HAMAP-Rule" id="MF_00328"/>
    </source>
</evidence>
<evidence type="ECO:0000256" key="5">
    <source>
        <dbReference type="ARBA" id="ARBA00022679"/>
    </source>
</evidence>
<dbReference type="InterPro" id="IPR008145">
    <property type="entry name" value="GK/Ca_channel_bsu"/>
</dbReference>
<dbReference type="Proteomes" id="UP000198896">
    <property type="component" value="Unassembled WGS sequence"/>
</dbReference>
<dbReference type="PANTHER" id="PTHR23117">
    <property type="entry name" value="GUANYLATE KINASE-RELATED"/>
    <property type="match status" value="1"/>
</dbReference>
<feature type="domain" description="Guanylate kinase-like" evidence="12">
    <location>
        <begin position="10"/>
        <end position="188"/>
    </location>
</feature>
<keyword evidence="5 11" id="KW-0808">Transferase</keyword>
<dbReference type="GO" id="GO:0005829">
    <property type="term" value="C:cytosol"/>
    <property type="evidence" value="ECO:0007669"/>
    <property type="project" value="TreeGrafter"/>
</dbReference>
<evidence type="ECO:0000256" key="7">
    <source>
        <dbReference type="ARBA" id="ARBA00022777"/>
    </source>
</evidence>
<organism evidence="13 14">
    <name type="scientific">Succiniclasticum ruminis DSM 9236</name>
    <dbReference type="NCBI Taxonomy" id="1123323"/>
    <lineage>
        <taxon>Bacteria</taxon>
        <taxon>Bacillati</taxon>
        <taxon>Bacillota</taxon>
        <taxon>Negativicutes</taxon>
        <taxon>Acidaminococcales</taxon>
        <taxon>Acidaminococcaceae</taxon>
        <taxon>Succiniclasticum</taxon>
    </lineage>
</organism>
<dbReference type="InterPro" id="IPR008144">
    <property type="entry name" value="Guanylate_kin-like_dom"/>
</dbReference>
<evidence type="ECO:0000313" key="13">
    <source>
        <dbReference type="EMBL" id="SFE66238.1"/>
    </source>
</evidence>
<accession>A0A1I2CDC7</accession>
<dbReference type="PANTHER" id="PTHR23117:SF13">
    <property type="entry name" value="GUANYLATE KINASE"/>
    <property type="match status" value="1"/>
</dbReference>
<feature type="binding site" evidence="11">
    <location>
        <begin position="17"/>
        <end position="24"/>
    </location>
    <ligand>
        <name>ATP</name>
        <dbReference type="ChEBI" id="CHEBI:30616"/>
    </ligand>
</feature>
<evidence type="ECO:0000259" key="12">
    <source>
        <dbReference type="PROSITE" id="PS50052"/>
    </source>
</evidence>
<dbReference type="CDD" id="cd00071">
    <property type="entry name" value="GMPK"/>
    <property type="match status" value="1"/>
</dbReference>
<dbReference type="InterPro" id="IPR027417">
    <property type="entry name" value="P-loop_NTPase"/>
</dbReference>
<dbReference type="InterPro" id="IPR017665">
    <property type="entry name" value="Guanylate_kinase"/>
</dbReference>
<comment type="subcellular location">
    <subcellularLocation>
        <location evidence="11">Cytoplasm</location>
    </subcellularLocation>
</comment>
<dbReference type="STRING" id="1123323.SAMN05216245_11237"/>
<keyword evidence="6 11" id="KW-0547">Nucleotide-binding</keyword>
<evidence type="ECO:0000256" key="2">
    <source>
        <dbReference type="ARBA" id="ARBA00005790"/>
    </source>
</evidence>
<proteinExistence type="inferred from homology"/>
<dbReference type="InterPro" id="IPR020590">
    <property type="entry name" value="Guanylate_kinase_CS"/>
</dbReference>
<dbReference type="OrthoDB" id="9808150at2"/>
<evidence type="ECO:0000313" key="14">
    <source>
        <dbReference type="Proteomes" id="UP000198896"/>
    </source>
</evidence>
<dbReference type="Gene3D" id="3.30.63.10">
    <property type="entry name" value="Guanylate Kinase phosphate binding domain"/>
    <property type="match status" value="1"/>
</dbReference>
<dbReference type="RefSeq" id="WP_093913855.1">
    <property type="nucleotide sequence ID" value="NZ_FONL01000012.1"/>
</dbReference>
<dbReference type="HAMAP" id="MF_00328">
    <property type="entry name" value="Guanylate_kinase"/>
    <property type="match status" value="1"/>
</dbReference>
<protein>
    <recommendedName>
        <fullName evidence="4 11">Guanylate kinase</fullName>
        <ecNumber evidence="3 11">2.7.4.8</ecNumber>
    </recommendedName>
    <alternativeName>
        <fullName evidence="9 11">GMP kinase</fullName>
    </alternativeName>
</protein>
<name>A0A1I2CDC7_9FIRM</name>
<comment type="catalytic activity">
    <reaction evidence="10 11">
        <text>GMP + ATP = GDP + ADP</text>
        <dbReference type="Rhea" id="RHEA:20780"/>
        <dbReference type="ChEBI" id="CHEBI:30616"/>
        <dbReference type="ChEBI" id="CHEBI:58115"/>
        <dbReference type="ChEBI" id="CHEBI:58189"/>
        <dbReference type="ChEBI" id="CHEBI:456216"/>
        <dbReference type="EC" id="2.7.4.8"/>
    </reaction>
</comment>
<dbReference type="PROSITE" id="PS50052">
    <property type="entry name" value="GUANYLATE_KINASE_2"/>
    <property type="match status" value="1"/>
</dbReference>
<evidence type="ECO:0000256" key="10">
    <source>
        <dbReference type="ARBA" id="ARBA00048594"/>
    </source>
</evidence>
<comment type="similarity">
    <text evidence="2 11">Belongs to the guanylate kinase family.</text>
</comment>